<evidence type="ECO:0000313" key="1">
    <source>
        <dbReference type="EMBL" id="SDO63197.1"/>
    </source>
</evidence>
<dbReference type="RefSeq" id="WP_218130247.1">
    <property type="nucleotide sequence ID" value="NZ_FNIX01000003.1"/>
</dbReference>
<protein>
    <submittedName>
        <fullName evidence="1">Sarcosine oxidase subunit gamma</fullName>
    </submittedName>
</protein>
<dbReference type="InterPro" id="IPR007375">
    <property type="entry name" value="SoxG"/>
</dbReference>
<organism evidence="1 2">
    <name type="scientific">Lentzea jiangxiensis</name>
    <dbReference type="NCBI Taxonomy" id="641025"/>
    <lineage>
        <taxon>Bacteria</taxon>
        <taxon>Bacillati</taxon>
        <taxon>Actinomycetota</taxon>
        <taxon>Actinomycetes</taxon>
        <taxon>Pseudonocardiales</taxon>
        <taxon>Pseudonocardiaceae</taxon>
        <taxon>Lentzea</taxon>
    </lineage>
</organism>
<dbReference type="Gene3D" id="3.30.70.1520">
    <property type="entry name" value="Heterotetrameric sarcosine oxidase"/>
    <property type="match status" value="1"/>
</dbReference>
<keyword evidence="2" id="KW-1185">Reference proteome</keyword>
<dbReference type="Gene3D" id="3.30.1360.120">
    <property type="entry name" value="Probable tRNA modification gtpase trme, domain 1"/>
    <property type="match status" value="1"/>
</dbReference>
<gene>
    <name evidence="1" type="ORF">SAMN05421507_103188</name>
</gene>
<dbReference type="STRING" id="641025.SAMN05421507_103188"/>
<proteinExistence type="predicted"/>
<reference evidence="2" key="1">
    <citation type="submission" date="2016-10" db="EMBL/GenBank/DDBJ databases">
        <authorList>
            <person name="Varghese N."/>
            <person name="Submissions S."/>
        </authorList>
    </citation>
    <scope>NUCLEOTIDE SEQUENCE [LARGE SCALE GENOMIC DNA]</scope>
    <source>
        <strain evidence="2">CGMCC 4.6609</strain>
    </source>
</reference>
<dbReference type="EMBL" id="FNIX01000003">
    <property type="protein sequence ID" value="SDO63197.1"/>
    <property type="molecule type" value="Genomic_DNA"/>
</dbReference>
<dbReference type="InterPro" id="IPR027266">
    <property type="entry name" value="TrmE/GcvT-like"/>
</dbReference>
<dbReference type="AlphaFoldDB" id="A0A1H0L4N8"/>
<sequence>MTADPTSPLHAWTDGLAALAPVLAVAERPFRSQLTVRVSDPEAIAAAGSALGVPFPSTPCTFTTGSGPFGDVEVLWLGPGEFLVVAGPGLQIAIEEVVRDALGTARGSVVDTSAQRTTVVLEGPLVRDVLAHGCSVDLHPSSAPAGTCVQTLLARTGIVLQVTGEDAFTVLVRSSFAGYLAAWICDACVEYLAAEVTAPGTVGA</sequence>
<name>A0A1H0L4N8_9PSEU</name>
<dbReference type="SUPFAM" id="SSF103025">
    <property type="entry name" value="Folate-binding domain"/>
    <property type="match status" value="1"/>
</dbReference>
<accession>A0A1H0L4N8</accession>
<dbReference type="Pfam" id="PF04268">
    <property type="entry name" value="SoxG"/>
    <property type="match status" value="1"/>
</dbReference>
<evidence type="ECO:0000313" key="2">
    <source>
        <dbReference type="Proteomes" id="UP000199691"/>
    </source>
</evidence>
<dbReference type="Proteomes" id="UP000199691">
    <property type="component" value="Unassembled WGS sequence"/>
</dbReference>